<dbReference type="EMBL" id="JXTC01000235">
    <property type="protein sequence ID" value="PON79563.1"/>
    <property type="molecule type" value="Genomic_DNA"/>
</dbReference>
<proteinExistence type="predicted"/>
<sequence>LAYDFDIHRNMFPKALGFRLVKAVNALFSPEVVSINQIHEEASFDNTKAIMRSLSPSKYLVKNVSFGGYPHPIEF</sequence>
<gene>
    <name evidence="1" type="ORF">TorRG33x02_235720</name>
</gene>
<feature type="non-terminal residue" evidence="1">
    <location>
        <position position="1"/>
    </location>
</feature>
<accession>A0A2P5E202</accession>
<evidence type="ECO:0000313" key="1">
    <source>
        <dbReference type="EMBL" id="PON79563.1"/>
    </source>
</evidence>
<dbReference type="AlphaFoldDB" id="A0A2P5E202"/>
<dbReference type="Proteomes" id="UP000237000">
    <property type="component" value="Unassembled WGS sequence"/>
</dbReference>
<dbReference type="InParanoid" id="A0A2P5E202"/>
<keyword evidence="2" id="KW-1185">Reference proteome</keyword>
<protein>
    <submittedName>
        <fullName evidence="1">Uncharacterized protein</fullName>
    </submittedName>
</protein>
<organism evidence="1 2">
    <name type="scientific">Trema orientale</name>
    <name type="common">Charcoal tree</name>
    <name type="synonym">Celtis orientalis</name>
    <dbReference type="NCBI Taxonomy" id="63057"/>
    <lineage>
        <taxon>Eukaryota</taxon>
        <taxon>Viridiplantae</taxon>
        <taxon>Streptophyta</taxon>
        <taxon>Embryophyta</taxon>
        <taxon>Tracheophyta</taxon>
        <taxon>Spermatophyta</taxon>
        <taxon>Magnoliopsida</taxon>
        <taxon>eudicotyledons</taxon>
        <taxon>Gunneridae</taxon>
        <taxon>Pentapetalae</taxon>
        <taxon>rosids</taxon>
        <taxon>fabids</taxon>
        <taxon>Rosales</taxon>
        <taxon>Cannabaceae</taxon>
        <taxon>Trema</taxon>
    </lineage>
</organism>
<comment type="caution">
    <text evidence="1">The sequence shown here is derived from an EMBL/GenBank/DDBJ whole genome shotgun (WGS) entry which is preliminary data.</text>
</comment>
<name>A0A2P5E202_TREOI</name>
<reference evidence="2" key="1">
    <citation type="submission" date="2016-06" db="EMBL/GenBank/DDBJ databases">
        <title>Parallel loss of symbiosis genes in relatives of nitrogen-fixing non-legume Parasponia.</title>
        <authorList>
            <person name="Van Velzen R."/>
            <person name="Holmer R."/>
            <person name="Bu F."/>
            <person name="Rutten L."/>
            <person name="Van Zeijl A."/>
            <person name="Liu W."/>
            <person name="Santuari L."/>
            <person name="Cao Q."/>
            <person name="Sharma T."/>
            <person name="Shen D."/>
            <person name="Roswanjaya Y."/>
            <person name="Wardhani T."/>
            <person name="Kalhor M.S."/>
            <person name="Jansen J."/>
            <person name="Van den Hoogen J."/>
            <person name="Gungor B."/>
            <person name="Hartog M."/>
            <person name="Hontelez J."/>
            <person name="Verver J."/>
            <person name="Yang W.-C."/>
            <person name="Schijlen E."/>
            <person name="Repin R."/>
            <person name="Schilthuizen M."/>
            <person name="Schranz E."/>
            <person name="Heidstra R."/>
            <person name="Miyata K."/>
            <person name="Fedorova E."/>
            <person name="Kohlen W."/>
            <person name="Bisseling T."/>
            <person name="Smit S."/>
            <person name="Geurts R."/>
        </authorList>
    </citation>
    <scope>NUCLEOTIDE SEQUENCE [LARGE SCALE GENOMIC DNA]</scope>
    <source>
        <strain evidence="2">cv. RG33-2</strain>
    </source>
</reference>
<evidence type="ECO:0000313" key="2">
    <source>
        <dbReference type="Proteomes" id="UP000237000"/>
    </source>
</evidence>